<dbReference type="SUPFAM" id="SSF109604">
    <property type="entry name" value="HD-domain/PDEase-like"/>
    <property type="match status" value="1"/>
</dbReference>
<evidence type="ECO:0000256" key="1">
    <source>
        <dbReference type="ARBA" id="ARBA00019852"/>
    </source>
</evidence>
<name>H5TDB5_9ALTE</name>
<evidence type="ECO:0000256" key="4">
    <source>
        <dbReference type="ARBA" id="ARBA00032407"/>
    </source>
</evidence>
<dbReference type="PANTHER" id="PTHR21262:SF31">
    <property type="entry name" value="GTP PYROPHOSPHOKINASE"/>
    <property type="match status" value="1"/>
</dbReference>
<evidence type="ECO:0000256" key="6">
    <source>
        <dbReference type="RuleBase" id="RU003847"/>
    </source>
</evidence>
<dbReference type="eggNOG" id="COG0317">
    <property type="taxonomic scope" value="Bacteria"/>
</dbReference>
<dbReference type="InterPro" id="IPR045600">
    <property type="entry name" value="RelA/SpoT_AH_RIS"/>
</dbReference>
<dbReference type="GO" id="GO:0015949">
    <property type="term" value="P:nucleobase-containing small molecule interconversion"/>
    <property type="evidence" value="ECO:0007669"/>
    <property type="project" value="UniProtKB-ARBA"/>
</dbReference>
<accession>H5TDB5</accession>
<dbReference type="Pfam" id="PF19296">
    <property type="entry name" value="RelA_AH_RIS"/>
    <property type="match status" value="1"/>
</dbReference>
<dbReference type="GO" id="GO:0015969">
    <property type="term" value="P:guanosine tetraphosphate metabolic process"/>
    <property type="evidence" value="ECO:0007669"/>
    <property type="project" value="InterPro"/>
</dbReference>
<dbReference type="PROSITE" id="PS50152">
    <property type="entry name" value="25A_SYNTH_3"/>
    <property type="match status" value="1"/>
</dbReference>
<reference evidence="9 10" key="2">
    <citation type="journal article" date="2017" name="Antonie Van Leeuwenhoek">
        <title>Rhizobium rhizosphaerae sp. nov., a novel species isolated from rice rhizosphere.</title>
        <authorList>
            <person name="Zhao J.J."/>
            <person name="Zhang J."/>
            <person name="Zhang R.J."/>
            <person name="Zhang C.W."/>
            <person name="Yin H.Q."/>
            <person name="Zhang X.X."/>
        </authorList>
    </citation>
    <scope>NUCLEOTIDE SEQUENCE [LARGE SCALE GENOMIC DNA]</scope>
    <source>
        <strain evidence="9 10">ACAM 611</strain>
    </source>
</reference>
<evidence type="ECO:0000313" key="9">
    <source>
        <dbReference type="EMBL" id="GAB56292.1"/>
    </source>
</evidence>
<gene>
    <name evidence="9" type="primary">relA</name>
    <name evidence="9" type="ORF">GPUN_2177</name>
</gene>
<protein>
    <recommendedName>
        <fullName evidence="1">GTP pyrophosphokinase</fullName>
    </recommendedName>
    <alternativeName>
        <fullName evidence="4">(p)ppGpp synthase</fullName>
    </alternativeName>
    <alternativeName>
        <fullName evidence="3">ATP:GTP 3'-pyrophosphotransferase</fullName>
    </alternativeName>
    <alternativeName>
        <fullName evidence="5">ppGpp synthase I</fullName>
    </alternativeName>
</protein>
<dbReference type="FunFam" id="3.10.20.30:FF:000002">
    <property type="entry name" value="GTP pyrophosphokinase (RelA/SpoT)"/>
    <property type="match status" value="1"/>
</dbReference>
<dbReference type="CDD" id="cd05399">
    <property type="entry name" value="NT_Rel-Spo_like"/>
    <property type="match status" value="1"/>
</dbReference>
<dbReference type="GO" id="GO:0005886">
    <property type="term" value="C:plasma membrane"/>
    <property type="evidence" value="ECO:0007669"/>
    <property type="project" value="TreeGrafter"/>
</dbReference>
<dbReference type="SMART" id="SM00954">
    <property type="entry name" value="RelA_SpoT"/>
    <property type="match status" value="1"/>
</dbReference>
<feature type="domain" description="TGS" evidence="8">
    <location>
        <begin position="387"/>
        <end position="448"/>
    </location>
</feature>
<dbReference type="PROSITE" id="PS51671">
    <property type="entry name" value="ACT"/>
    <property type="match status" value="1"/>
</dbReference>
<dbReference type="Proteomes" id="UP000053586">
    <property type="component" value="Unassembled WGS sequence"/>
</dbReference>
<dbReference type="InterPro" id="IPR043519">
    <property type="entry name" value="NT_sf"/>
</dbReference>
<comment type="similarity">
    <text evidence="6">Belongs to the relA/spoT family.</text>
</comment>
<evidence type="ECO:0000313" key="10">
    <source>
        <dbReference type="Proteomes" id="UP000053586"/>
    </source>
</evidence>
<dbReference type="Pfam" id="PF13328">
    <property type="entry name" value="HD_4"/>
    <property type="match status" value="1"/>
</dbReference>
<comment type="pathway">
    <text evidence="2">Purine metabolism.</text>
</comment>
<dbReference type="FunFam" id="3.30.460.10:FF:000001">
    <property type="entry name" value="GTP pyrophosphokinase RelA"/>
    <property type="match status" value="1"/>
</dbReference>
<dbReference type="SUPFAM" id="SSF55021">
    <property type="entry name" value="ACT-like"/>
    <property type="match status" value="1"/>
</dbReference>
<dbReference type="Gene3D" id="3.10.20.30">
    <property type="match status" value="1"/>
</dbReference>
<keyword evidence="10" id="KW-1185">Reference proteome</keyword>
<dbReference type="GO" id="GO:0008728">
    <property type="term" value="F:GTP diphosphokinase activity"/>
    <property type="evidence" value="ECO:0007669"/>
    <property type="project" value="TreeGrafter"/>
</dbReference>
<dbReference type="RefSeq" id="WP_006006296.1">
    <property type="nucleotide sequence ID" value="NZ_BAET01000027.1"/>
</dbReference>
<dbReference type="PROSITE" id="PS51880">
    <property type="entry name" value="TGS"/>
    <property type="match status" value="1"/>
</dbReference>
<evidence type="ECO:0000256" key="5">
    <source>
        <dbReference type="ARBA" id="ARBA00033308"/>
    </source>
</evidence>
<dbReference type="InterPro" id="IPR002912">
    <property type="entry name" value="ACT_dom"/>
</dbReference>
<keyword evidence="9" id="KW-0418">Kinase</keyword>
<organism evidence="9 10">
    <name type="scientific">Glaciecola punicea ACAM 611</name>
    <dbReference type="NCBI Taxonomy" id="1121923"/>
    <lineage>
        <taxon>Bacteria</taxon>
        <taxon>Pseudomonadati</taxon>
        <taxon>Pseudomonadota</taxon>
        <taxon>Gammaproteobacteria</taxon>
        <taxon>Alteromonadales</taxon>
        <taxon>Alteromonadaceae</taxon>
        <taxon>Glaciecola</taxon>
    </lineage>
</organism>
<dbReference type="Gene3D" id="3.30.460.10">
    <property type="entry name" value="Beta Polymerase, domain 2"/>
    <property type="match status" value="1"/>
</dbReference>
<dbReference type="EMBL" id="BAET01000027">
    <property type="protein sequence ID" value="GAB56292.1"/>
    <property type="molecule type" value="Genomic_DNA"/>
</dbReference>
<dbReference type="Pfam" id="PF02824">
    <property type="entry name" value="TGS"/>
    <property type="match status" value="1"/>
</dbReference>
<dbReference type="AlphaFoldDB" id="H5TDB5"/>
<dbReference type="NCBIfam" id="TIGR00691">
    <property type="entry name" value="spoT_relA"/>
    <property type="match status" value="1"/>
</dbReference>
<dbReference type="NCBIfam" id="NF008124">
    <property type="entry name" value="PRK10872.1"/>
    <property type="match status" value="1"/>
</dbReference>
<dbReference type="PANTHER" id="PTHR21262">
    <property type="entry name" value="GUANOSINE-3',5'-BIS DIPHOSPHATE 3'-PYROPHOSPHOHYDROLASE"/>
    <property type="match status" value="1"/>
</dbReference>
<dbReference type="GO" id="GO:0042594">
    <property type="term" value="P:response to starvation"/>
    <property type="evidence" value="ECO:0007669"/>
    <property type="project" value="TreeGrafter"/>
</dbReference>
<dbReference type="SUPFAM" id="SSF81271">
    <property type="entry name" value="TGS-like"/>
    <property type="match status" value="1"/>
</dbReference>
<dbReference type="InterPro" id="IPR007685">
    <property type="entry name" value="RelA_SpoT"/>
</dbReference>
<dbReference type="OrthoDB" id="9805041at2"/>
<dbReference type="SUPFAM" id="SSF81301">
    <property type="entry name" value="Nucleotidyltransferase"/>
    <property type="match status" value="1"/>
</dbReference>
<evidence type="ECO:0000259" key="7">
    <source>
        <dbReference type="PROSITE" id="PS51671"/>
    </source>
</evidence>
<dbReference type="InterPro" id="IPR012675">
    <property type="entry name" value="Beta-grasp_dom_sf"/>
</dbReference>
<dbReference type="InterPro" id="IPR012676">
    <property type="entry name" value="TGS-like"/>
</dbReference>
<evidence type="ECO:0000256" key="3">
    <source>
        <dbReference type="ARBA" id="ARBA00029754"/>
    </source>
</evidence>
<dbReference type="GO" id="GO:0008893">
    <property type="term" value="F:guanosine-3',5'-bis(diphosphate) 3'-diphosphatase activity"/>
    <property type="evidence" value="ECO:0007669"/>
    <property type="project" value="TreeGrafter"/>
</dbReference>
<comment type="caution">
    <text evidence="9">The sequence shown here is derived from an EMBL/GenBank/DDBJ whole genome shotgun (WGS) entry which is preliminary data.</text>
</comment>
<comment type="function">
    <text evidence="6">In eubacteria ppGpp (guanosine 3'-diphosphate 5'-diphosphate) is a mediator of the stringent response that coordinates a variety of cellular activities in response to changes in nutritional abundance.</text>
</comment>
<dbReference type="Pfam" id="PF04607">
    <property type="entry name" value="RelA_SpoT"/>
    <property type="match status" value="1"/>
</dbReference>
<dbReference type="InterPro" id="IPR004095">
    <property type="entry name" value="TGS"/>
</dbReference>
<dbReference type="CDD" id="cd01668">
    <property type="entry name" value="TGS_RSH"/>
    <property type="match status" value="1"/>
</dbReference>
<proteinExistence type="inferred from homology"/>
<keyword evidence="9" id="KW-0808">Transferase</keyword>
<sequence>MVSIRSVHQSQRPEFEVWLNDLTLPSKTKDKLRTIFDEPEQLLMGQEMVEILQQLHMDDETLQTALVYPYCETNALNREEMLERFGEGITNLVESVRKMEAINSLQSKRQQSDAVQVDKLRSMLLTMVEDVRAVVIKMAERICTLHKIKKEDEETRVLVAKECATIYAPLANRLGIGQLKWELEDLSFRYLHPQTYKRTAAMLQEKRLDREQYIEDFVADLQAMLDKENIKAEVIGRPKHIYSIHKKMQNKQLDFDELFDIRALRIIASRLQDCYAALGTVHAKFKHIPKEFDDYIATPKSNGYQSIHTVVIGPQGKSIEIQIRTKQMDDDAELGVAAHWRYKEGSSGKSASGDDRVSWLRKILQWQDELAESGNLVEELRSQVFDDRVYVFTPKGDVIDLPLGSTPLDFAYYIHSNVGHRCIGAKIRGRIVPFTYTLQSGDQVEVLTGKSLSPSRDWMHPGLGYVHSGRARATIHSYFKQQDKAKHIEAGKELLERELHKVNVLVKHAADACKKFNVKSPEDLYALVGSGDLRVMTLVNYLAQKFAPPKPEAQTPVIKTRKAKVRKGQEPIIAEGVGNLMSQMAKCCQPVAGEAILGYITQGKGVSVHKEGCGQLQNLLNQHPEREIEVSWLVQHQISFQTELDIYCDDRSGILRDITTVLANEKVSLLGVNSISNKLRGSAHIKLSIEVADADNLMRTTEKLRQINDVSDVVRP</sequence>
<dbReference type="Gene3D" id="3.30.70.260">
    <property type="match status" value="1"/>
</dbReference>
<dbReference type="STRING" id="56804.BAE46_12105"/>
<dbReference type="InterPro" id="IPR045865">
    <property type="entry name" value="ACT-like_dom_sf"/>
</dbReference>
<dbReference type="GO" id="GO:0016301">
    <property type="term" value="F:kinase activity"/>
    <property type="evidence" value="ECO:0007669"/>
    <property type="project" value="UniProtKB-KW"/>
</dbReference>
<dbReference type="Gene3D" id="1.10.3210.10">
    <property type="entry name" value="Hypothetical protein af1432"/>
    <property type="match status" value="1"/>
</dbReference>
<evidence type="ECO:0000259" key="8">
    <source>
        <dbReference type="PROSITE" id="PS51880"/>
    </source>
</evidence>
<reference evidence="9 10" key="1">
    <citation type="journal article" date="2012" name="J. Bacteriol.">
        <title>Genome sequence of proteorhodopsin-containing sea ice bacterium Glaciecola punicea ACAM 611T.</title>
        <authorList>
            <person name="Qin Q.-L."/>
            <person name="Xie B.-B."/>
            <person name="Shu Y.-L."/>
            <person name="Rong J.-C."/>
            <person name="Zhao D.-L."/>
            <person name="Zhang X.-Y."/>
            <person name="Chen X.-L."/>
            <person name="Zhou B.-C."/>
            <person name="Zhanga Y.-Z."/>
        </authorList>
    </citation>
    <scope>NUCLEOTIDE SEQUENCE [LARGE SCALE GENOMIC DNA]</scope>
    <source>
        <strain evidence="9 10">ACAM 611</strain>
    </source>
</reference>
<dbReference type="CDD" id="cd04876">
    <property type="entry name" value="ACT_RelA-SpoT"/>
    <property type="match status" value="1"/>
</dbReference>
<feature type="domain" description="ACT" evidence="7">
    <location>
        <begin position="643"/>
        <end position="716"/>
    </location>
</feature>
<dbReference type="InterPro" id="IPR033655">
    <property type="entry name" value="TGS_RelA/SpoT"/>
</dbReference>
<dbReference type="InterPro" id="IPR004811">
    <property type="entry name" value="RelA/Spo_fam"/>
</dbReference>
<evidence type="ECO:0000256" key="2">
    <source>
        <dbReference type="ARBA" id="ARBA00025704"/>
    </source>
</evidence>
<dbReference type="Pfam" id="PF13291">
    <property type="entry name" value="ACT_4"/>
    <property type="match status" value="1"/>
</dbReference>